<evidence type="ECO:0000256" key="1">
    <source>
        <dbReference type="SAM" id="Phobius"/>
    </source>
</evidence>
<dbReference type="Proteomes" id="UP001081438">
    <property type="component" value="Unassembled WGS sequence"/>
</dbReference>
<proteinExistence type="predicted"/>
<reference evidence="2" key="1">
    <citation type="journal article" date="2022" name="Int. J. Mol. Sci.">
        <title>Phenotypic and genotypic virulence characterisation of Staphylococcus pettenkoferi strains isolated from human bloodstream and diabetic foot infections.</title>
        <authorList>
            <person name="Magnan C."/>
        </authorList>
    </citation>
    <scope>NUCLEOTIDE SEQUENCE</scope>
    <source>
        <strain evidence="2">NSP020P</strain>
    </source>
</reference>
<keyword evidence="1" id="KW-0472">Membrane</keyword>
<dbReference type="AlphaFoldDB" id="A0A9Q4DA36"/>
<evidence type="ECO:0000313" key="3">
    <source>
        <dbReference type="Proteomes" id="UP001081438"/>
    </source>
</evidence>
<dbReference type="RefSeq" id="WP_268210085.1">
    <property type="nucleotide sequence ID" value="NZ_JANSKK010000006.1"/>
</dbReference>
<evidence type="ECO:0000313" key="2">
    <source>
        <dbReference type="EMBL" id="MCY1595664.1"/>
    </source>
</evidence>
<dbReference type="Pfam" id="PF16935">
    <property type="entry name" value="Hol_Tox"/>
    <property type="match status" value="1"/>
</dbReference>
<feature type="transmembrane region" description="Helical" evidence="1">
    <location>
        <begin position="12"/>
        <end position="31"/>
    </location>
</feature>
<keyword evidence="1" id="KW-0812">Transmembrane</keyword>
<dbReference type="EMBL" id="JANSKX010000038">
    <property type="protein sequence ID" value="MCY1595664.1"/>
    <property type="molecule type" value="Genomic_DNA"/>
</dbReference>
<name>A0A9Q4DA36_9STAP</name>
<sequence>MVPIGEVLHLMIDFGMLILVFIGLVVSIVNIKDK</sequence>
<gene>
    <name evidence="2" type="ORF">NW112_10485</name>
</gene>
<comment type="caution">
    <text evidence="2">The sequence shown here is derived from an EMBL/GenBank/DDBJ whole genome shotgun (WGS) entry which is preliminary data.</text>
</comment>
<accession>A0A9Q4DA36</accession>
<organism evidence="2 3">
    <name type="scientific">Staphylococcus pettenkoferi</name>
    <dbReference type="NCBI Taxonomy" id="170573"/>
    <lineage>
        <taxon>Bacteria</taxon>
        <taxon>Bacillati</taxon>
        <taxon>Bacillota</taxon>
        <taxon>Bacilli</taxon>
        <taxon>Bacillales</taxon>
        <taxon>Staphylococcaceae</taxon>
        <taxon>Staphylococcus</taxon>
    </lineage>
</organism>
<keyword evidence="1" id="KW-1133">Transmembrane helix</keyword>
<dbReference type="InterPro" id="IPR031616">
    <property type="entry name" value="BsrE-like"/>
</dbReference>
<protein>
    <submittedName>
        <fullName evidence="2">Holin-like toxin</fullName>
    </submittedName>
</protein>